<evidence type="ECO:0000256" key="7">
    <source>
        <dbReference type="ARBA" id="ARBA00035021"/>
    </source>
</evidence>
<keyword evidence="13" id="KW-1185">Reference proteome</keyword>
<accession>A0A183LQP1</accession>
<dbReference type="GO" id="GO:0005840">
    <property type="term" value="C:ribosome"/>
    <property type="evidence" value="ECO:0007669"/>
    <property type="project" value="UniProtKB-KW"/>
</dbReference>
<evidence type="ECO:0000256" key="10">
    <source>
        <dbReference type="ARBA" id="ARBA00045746"/>
    </source>
</evidence>
<comment type="similarity">
    <text evidence="2">Belongs to the acetyltransferase family. GNAT subfamily.</text>
</comment>
<keyword evidence="5" id="KW-0687">Ribonucleoprotein</keyword>
<dbReference type="EMBL" id="UZAI01002226">
    <property type="protein sequence ID" value="VDO69481.1"/>
    <property type="molecule type" value="Genomic_DNA"/>
</dbReference>
<dbReference type="AlphaFoldDB" id="A0A183LQP1"/>
<dbReference type="InterPro" id="IPR000182">
    <property type="entry name" value="GNAT_dom"/>
</dbReference>
<evidence type="ECO:0000256" key="9">
    <source>
        <dbReference type="ARBA" id="ARBA00035460"/>
    </source>
</evidence>
<keyword evidence="3" id="KW-0808">Transferase</keyword>
<dbReference type="STRING" id="48269.A0A183LQP1"/>
<dbReference type="PANTHER" id="PTHR13256">
    <property type="entry name" value="N-ACETYLTRANSFERASE 9"/>
    <property type="match status" value="1"/>
</dbReference>
<reference evidence="12 13" key="1">
    <citation type="submission" date="2018-11" db="EMBL/GenBank/DDBJ databases">
        <authorList>
            <consortium name="Pathogen Informatics"/>
        </authorList>
    </citation>
    <scope>NUCLEOTIDE SEQUENCE [LARGE SCALE GENOMIC DNA]</scope>
    <source>
        <strain evidence="12 13">Zambia</strain>
    </source>
</reference>
<dbReference type="InterPro" id="IPR016181">
    <property type="entry name" value="Acyl_CoA_acyltransferase"/>
</dbReference>
<comment type="similarity">
    <text evidence="1">Belongs to the eukaryotic ribosomal protein eS25 family.</text>
</comment>
<evidence type="ECO:0000256" key="11">
    <source>
        <dbReference type="SAM" id="MobiDB-lite"/>
    </source>
</evidence>
<dbReference type="Proteomes" id="UP000277204">
    <property type="component" value="Unassembled WGS sequence"/>
</dbReference>
<dbReference type="GO" id="GO:1990904">
    <property type="term" value="C:ribonucleoprotein complex"/>
    <property type="evidence" value="ECO:0007669"/>
    <property type="project" value="UniProtKB-KW"/>
</dbReference>
<gene>
    <name evidence="12" type="ORF">SMRZ_LOCUS6115</name>
</gene>
<dbReference type="Gene3D" id="1.10.10.10">
    <property type="entry name" value="Winged helix-like DNA-binding domain superfamily/Winged helix DNA-binding domain"/>
    <property type="match status" value="1"/>
</dbReference>
<feature type="region of interest" description="Disordered" evidence="11">
    <location>
        <begin position="1"/>
        <end position="60"/>
    </location>
</feature>
<feature type="compositionally biased region" description="Basic and acidic residues" evidence="11">
    <location>
        <begin position="35"/>
        <end position="51"/>
    </location>
</feature>
<name>A0A183LQP1_9TREM</name>
<dbReference type="InterPro" id="IPR004977">
    <property type="entry name" value="Ribosomal_eS25"/>
</dbReference>
<evidence type="ECO:0000256" key="2">
    <source>
        <dbReference type="ARBA" id="ARBA00009342"/>
    </source>
</evidence>
<evidence type="ECO:0000256" key="6">
    <source>
        <dbReference type="ARBA" id="ARBA00023315"/>
    </source>
</evidence>
<evidence type="ECO:0000256" key="8">
    <source>
        <dbReference type="ARBA" id="ARBA00035148"/>
    </source>
</evidence>
<evidence type="ECO:0000313" key="12">
    <source>
        <dbReference type="EMBL" id="VDO69481.1"/>
    </source>
</evidence>
<proteinExistence type="inferred from homology"/>
<dbReference type="PANTHER" id="PTHR13256:SF16">
    <property type="entry name" value="ALPHA_BETA-TUBULIN-N-ACETYLTRANSFERASE 9"/>
    <property type="match status" value="1"/>
</dbReference>
<keyword evidence="6" id="KW-0012">Acyltransferase</keyword>
<evidence type="ECO:0000313" key="13">
    <source>
        <dbReference type="Proteomes" id="UP000277204"/>
    </source>
</evidence>
<evidence type="ECO:0000256" key="1">
    <source>
        <dbReference type="ARBA" id="ARBA00009106"/>
    </source>
</evidence>
<dbReference type="Pfam" id="PF13302">
    <property type="entry name" value="Acetyltransf_3"/>
    <property type="match status" value="1"/>
</dbReference>
<protein>
    <recommendedName>
        <fullName evidence="8">Small ribosomal subunit protein eS25</fullName>
    </recommendedName>
    <alternativeName>
        <fullName evidence="9">40S ribosomal protein S25</fullName>
    </alternativeName>
</protein>
<sequence length="379" mass="44219">MITEPVGVNVSRGLETDRRRKMLLREPPKQASKGGKKEPSKKPMKPKEGGGKAKKKKWSKGKVRDKLANMVLFDNATFEKLLKEVPQYKVITPSVVSERLKIRASLARHALEELWRRGMRLNQETVLETSRLFMVPYLRIYVPKYHSWMQDSWLRASTSSEQLTLDEVPWKQEFEAQEQWCHLDDRLTFILLNKQLYQDYWLLNNNKTDIIESQLNDYENAEIFSMIGDVNLFITYSHIVNDFEGELSVMIAESKYRGQGLAAEALAGILEYSGRHLPMKLNSLVAKVSMTNESSIHFFQNRLNFIERSRNTIFNEIEFVPEIQQISSEDQNQSKFKNLALNTSQLIIDRLLINSVGSASFKWYYTEKDLNLWRQTPRE</sequence>
<evidence type="ECO:0000256" key="5">
    <source>
        <dbReference type="ARBA" id="ARBA00023274"/>
    </source>
</evidence>
<dbReference type="Pfam" id="PF03297">
    <property type="entry name" value="Ribosomal_S25"/>
    <property type="match status" value="1"/>
</dbReference>
<dbReference type="GO" id="GO:0008080">
    <property type="term" value="F:N-acetyltransferase activity"/>
    <property type="evidence" value="ECO:0007669"/>
    <property type="project" value="InterPro"/>
</dbReference>
<organism evidence="12 13">
    <name type="scientific">Schistosoma margrebowiei</name>
    <dbReference type="NCBI Taxonomy" id="48269"/>
    <lineage>
        <taxon>Eukaryota</taxon>
        <taxon>Metazoa</taxon>
        <taxon>Spiralia</taxon>
        <taxon>Lophotrochozoa</taxon>
        <taxon>Platyhelminthes</taxon>
        <taxon>Trematoda</taxon>
        <taxon>Digenea</taxon>
        <taxon>Strigeidida</taxon>
        <taxon>Schistosomatoidea</taxon>
        <taxon>Schistosomatidae</taxon>
        <taxon>Schistosoma</taxon>
    </lineage>
</organism>
<keyword evidence="4" id="KW-0689">Ribosomal protein</keyword>
<comment type="function">
    <text evidence="10">Component of the small ribosomal subunit. The ribosome is a large ribonucleoprotein complex responsible for the synthesis of proteins in the cell.</text>
</comment>
<evidence type="ECO:0000256" key="3">
    <source>
        <dbReference type="ARBA" id="ARBA00022679"/>
    </source>
</evidence>
<feature type="compositionally biased region" description="Basic and acidic residues" evidence="11">
    <location>
        <begin position="14"/>
        <end position="28"/>
    </location>
</feature>
<dbReference type="Gene3D" id="3.40.630.30">
    <property type="match status" value="1"/>
</dbReference>
<comment type="subunit">
    <text evidence="7">Component of the small ribosomal subunit.</text>
</comment>
<dbReference type="InterPro" id="IPR036388">
    <property type="entry name" value="WH-like_DNA-bd_sf"/>
</dbReference>
<dbReference type="InterPro" id="IPR039135">
    <property type="entry name" value="NAT9-like"/>
</dbReference>
<evidence type="ECO:0000256" key="4">
    <source>
        <dbReference type="ARBA" id="ARBA00022980"/>
    </source>
</evidence>
<dbReference type="SUPFAM" id="SSF55729">
    <property type="entry name" value="Acyl-CoA N-acyltransferases (Nat)"/>
    <property type="match status" value="1"/>
</dbReference>